<organism evidence="1 2">
    <name type="scientific">Paxillus rubicundulus Ve08.2h10</name>
    <dbReference type="NCBI Taxonomy" id="930991"/>
    <lineage>
        <taxon>Eukaryota</taxon>
        <taxon>Fungi</taxon>
        <taxon>Dikarya</taxon>
        <taxon>Basidiomycota</taxon>
        <taxon>Agaricomycotina</taxon>
        <taxon>Agaricomycetes</taxon>
        <taxon>Agaricomycetidae</taxon>
        <taxon>Boletales</taxon>
        <taxon>Paxilineae</taxon>
        <taxon>Paxillaceae</taxon>
        <taxon>Paxillus</taxon>
    </lineage>
</organism>
<keyword evidence="2" id="KW-1185">Reference proteome</keyword>
<protein>
    <submittedName>
        <fullName evidence="1">Uncharacterized protein</fullName>
    </submittedName>
</protein>
<proteinExistence type="predicted"/>
<feature type="non-terminal residue" evidence="1">
    <location>
        <position position="1"/>
    </location>
</feature>
<dbReference type="OrthoDB" id="5598396at2759"/>
<dbReference type="EMBL" id="KN825541">
    <property type="protein sequence ID" value="KIK87748.1"/>
    <property type="molecule type" value="Genomic_DNA"/>
</dbReference>
<name>A0A0D0DDA1_9AGAM</name>
<evidence type="ECO:0000313" key="2">
    <source>
        <dbReference type="Proteomes" id="UP000054538"/>
    </source>
</evidence>
<reference evidence="1 2" key="1">
    <citation type="submission" date="2014-04" db="EMBL/GenBank/DDBJ databases">
        <authorList>
            <consortium name="DOE Joint Genome Institute"/>
            <person name="Kuo A."/>
            <person name="Kohler A."/>
            <person name="Jargeat P."/>
            <person name="Nagy L.G."/>
            <person name="Floudas D."/>
            <person name="Copeland A."/>
            <person name="Barry K.W."/>
            <person name="Cichocki N."/>
            <person name="Veneault-Fourrey C."/>
            <person name="LaButti K."/>
            <person name="Lindquist E.A."/>
            <person name="Lipzen A."/>
            <person name="Lundell T."/>
            <person name="Morin E."/>
            <person name="Murat C."/>
            <person name="Sun H."/>
            <person name="Tunlid A."/>
            <person name="Henrissat B."/>
            <person name="Grigoriev I.V."/>
            <person name="Hibbett D.S."/>
            <person name="Martin F."/>
            <person name="Nordberg H.P."/>
            <person name="Cantor M.N."/>
            <person name="Hua S.X."/>
        </authorList>
    </citation>
    <scope>NUCLEOTIDE SEQUENCE [LARGE SCALE GENOMIC DNA]</scope>
    <source>
        <strain evidence="1 2">Ve08.2h10</strain>
    </source>
</reference>
<dbReference type="Proteomes" id="UP000054538">
    <property type="component" value="Unassembled WGS sequence"/>
</dbReference>
<gene>
    <name evidence="1" type="ORF">PAXRUDRAFT_96639</name>
</gene>
<evidence type="ECO:0000313" key="1">
    <source>
        <dbReference type="EMBL" id="KIK87748.1"/>
    </source>
</evidence>
<feature type="non-terminal residue" evidence="1">
    <location>
        <position position="237"/>
    </location>
</feature>
<reference evidence="2" key="2">
    <citation type="submission" date="2015-01" db="EMBL/GenBank/DDBJ databases">
        <title>Evolutionary Origins and Diversification of the Mycorrhizal Mutualists.</title>
        <authorList>
            <consortium name="DOE Joint Genome Institute"/>
            <consortium name="Mycorrhizal Genomics Consortium"/>
            <person name="Kohler A."/>
            <person name="Kuo A."/>
            <person name="Nagy L.G."/>
            <person name="Floudas D."/>
            <person name="Copeland A."/>
            <person name="Barry K.W."/>
            <person name="Cichocki N."/>
            <person name="Veneault-Fourrey C."/>
            <person name="LaButti K."/>
            <person name="Lindquist E.A."/>
            <person name="Lipzen A."/>
            <person name="Lundell T."/>
            <person name="Morin E."/>
            <person name="Murat C."/>
            <person name="Riley R."/>
            <person name="Ohm R."/>
            <person name="Sun H."/>
            <person name="Tunlid A."/>
            <person name="Henrissat B."/>
            <person name="Grigoriev I.V."/>
            <person name="Hibbett D.S."/>
            <person name="Martin F."/>
        </authorList>
    </citation>
    <scope>NUCLEOTIDE SEQUENCE [LARGE SCALE GENOMIC DNA]</scope>
    <source>
        <strain evidence="2">Ve08.2h10</strain>
    </source>
</reference>
<dbReference type="STRING" id="930991.A0A0D0DDA1"/>
<sequence length="237" mass="26764">LHHFDLDPTPNTLSFYITYASHHIEPRSVMSYLTGIIRNLELHFPHAQSSQNSHLVTRTLQGCLHQLSMPTIWKSPLTCEHLRQAVLRVPAPHSHDDCLFLAQLHTGFFTLLCLGELVVSDTVALRDSFSVSHHTSVRVSPTNYSFDLHCDKSDRLFKGSTILIQKSSSEPNPHTFFSRYLSSRDAQFPFHPQLWLCADGFMPTRAWFIHQLHHIFPTSIAGDSMRARGATPLAAAG</sequence>
<accession>A0A0D0DDA1</accession>
<dbReference type="HOGENOM" id="CLU_083223_0_0_1"/>
<dbReference type="InParanoid" id="A0A0D0DDA1"/>
<dbReference type="AlphaFoldDB" id="A0A0D0DDA1"/>